<accession>A0A371GRN1</accession>
<dbReference type="InterPro" id="IPR012340">
    <property type="entry name" value="NA-bd_OB-fold"/>
</dbReference>
<keyword evidence="1" id="KW-0689">Ribosomal protein</keyword>
<name>A0A371GRN1_MUCPR</name>
<dbReference type="STRING" id="157652.A0A371GRN1"/>
<organism evidence="1 2">
    <name type="scientific">Mucuna pruriens</name>
    <name type="common">Velvet bean</name>
    <name type="synonym">Dolichos pruriens</name>
    <dbReference type="NCBI Taxonomy" id="157652"/>
    <lineage>
        <taxon>Eukaryota</taxon>
        <taxon>Viridiplantae</taxon>
        <taxon>Streptophyta</taxon>
        <taxon>Embryophyta</taxon>
        <taxon>Tracheophyta</taxon>
        <taxon>Spermatophyta</taxon>
        <taxon>Magnoliopsida</taxon>
        <taxon>eudicotyledons</taxon>
        <taxon>Gunneridae</taxon>
        <taxon>Pentapetalae</taxon>
        <taxon>rosids</taxon>
        <taxon>fabids</taxon>
        <taxon>Fabales</taxon>
        <taxon>Fabaceae</taxon>
        <taxon>Papilionoideae</taxon>
        <taxon>50 kb inversion clade</taxon>
        <taxon>NPAAA clade</taxon>
        <taxon>indigoferoid/millettioid clade</taxon>
        <taxon>Phaseoleae</taxon>
        <taxon>Mucuna</taxon>
    </lineage>
</organism>
<evidence type="ECO:0000313" key="1">
    <source>
        <dbReference type="EMBL" id="RDX93214.1"/>
    </source>
</evidence>
<proteinExistence type="predicted"/>
<comment type="caution">
    <text evidence="1">The sequence shown here is derived from an EMBL/GenBank/DDBJ whole genome shotgun (WGS) entry which is preliminary data.</text>
</comment>
<keyword evidence="2" id="KW-1185">Reference proteome</keyword>
<feature type="non-terminal residue" evidence="1">
    <location>
        <position position="1"/>
    </location>
</feature>
<dbReference type="OrthoDB" id="414309at2759"/>
<dbReference type="EMBL" id="QJKJ01004673">
    <property type="protein sequence ID" value="RDX93214.1"/>
    <property type="molecule type" value="Genomic_DNA"/>
</dbReference>
<dbReference type="AlphaFoldDB" id="A0A371GRN1"/>
<reference evidence="1" key="1">
    <citation type="submission" date="2018-05" db="EMBL/GenBank/DDBJ databases">
        <title>Draft genome of Mucuna pruriens seed.</title>
        <authorList>
            <person name="Nnadi N.E."/>
            <person name="Vos R."/>
            <person name="Hasami M.H."/>
            <person name="Devisetty U.K."/>
            <person name="Aguiy J.C."/>
        </authorList>
    </citation>
    <scope>NUCLEOTIDE SEQUENCE [LARGE SCALE GENOMIC DNA]</scope>
    <source>
        <strain evidence="1">JCA_2017</strain>
    </source>
</reference>
<protein>
    <submittedName>
        <fullName evidence="1">30S ribosomal protein S12-B, chloroplastic</fullName>
    </submittedName>
</protein>
<evidence type="ECO:0000313" key="2">
    <source>
        <dbReference type="Proteomes" id="UP000257109"/>
    </source>
</evidence>
<keyword evidence="1" id="KW-0687">Ribonucleoprotein</keyword>
<dbReference type="Gene3D" id="2.40.50.140">
    <property type="entry name" value="Nucleic acid-binding proteins"/>
    <property type="match status" value="1"/>
</dbReference>
<gene>
    <name evidence="1" type="primary">rps12-B</name>
    <name evidence="1" type="ORF">CR513_24561</name>
</gene>
<dbReference type="GO" id="GO:0005840">
    <property type="term" value="C:ribosome"/>
    <property type="evidence" value="ECO:0007669"/>
    <property type="project" value="UniProtKB-KW"/>
</dbReference>
<dbReference type="Proteomes" id="UP000257109">
    <property type="component" value="Unassembled WGS sequence"/>
</dbReference>
<dbReference type="SUPFAM" id="SSF50249">
    <property type="entry name" value="Nucleic acid-binding proteins"/>
    <property type="match status" value="1"/>
</dbReference>
<sequence>MTSKELNEELYKVKILCTILWCGSNDGLFVNFSTITYRKPNFALCKVIRGHLTCGIDHNLQEHFVVLGRGERVKDLPDVSGVMDRQKGVLGYVPYSPRTPANDDGSDIEEISRTPFGEKGGNVHCLVRHIRLFRITQTR</sequence>